<feature type="domain" description="PAC" evidence="3">
    <location>
        <begin position="1"/>
        <end position="35"/>
    </location>
</feature>
<dbReference type="PROSITE" id="PS50887">
    <property type="entry name" value="GGDEF"/>
    <property type="match status" value="1"/>
</dbReference>
<dbReference type="InterPro" id="IPR029787">
    <property type="entry name" value="Nucleotide_cyclase"/>
</dbReference>
<evidence type="ECO:0000259" key="3">
    <source>
        <dbReference type="PROSITE" id="PS50113"/>
    </source>
</evidence>
<accession>A0A1B4XH10</accession>
<comment type="cofactor">
    <cofactor evidence="1">
        <name>Mg(2+)</name>
        <dbReference type="ChEBI" id="CHEBI:18420"/>
    </cofactor>
</comment>
<dbReference type="FunFam" id="3.30.70.270:FF:000001">
    <property type="entry name" value="Diguanylate cyclase domain protein"/>
    <property type="match status" value="1"/>
</dbReference>
<reference evidence="5 6" key="1">
    <citation type="submission" date="2015-05" db="EMBL/GenBank/DDBJ databases">
        <title>Complete genome sequence of a sulfur-oxidizing gammaproteobacterium strain HA5.</title>
        <authorList>
            <person name="Miura A."/>
            <person name="Kojima H."/>
            <person name="Fukui M."/>
        </authorList>
    </citation>
    <scope>NUCLEOTIDE SEQUENCE [LARGE SCALE GENOMIC DNA]</scope>
    <source>
        <strain evidence="5 6">HA5</strain>
    </source>
</reference>
<evidence type="ECO:0000259" key="4">
    <source>
        <dbReference type="PROSITE" id="PS50887"/>
    </source>
</evidence>
<dbReference type="Gene3D" id="3.30.70.270">
    <property type="match status" value="1"/>
</dbReference>
<dbReference type="InterPro" id="IPR043128">
    <property type="entry name" value="Rev_trsase/Diguanyl_cyclase"/>
</dbReference>
<evidence type="ECO:0000313" key="5">
    <source>
        <dbReference type="EMBL" id="BAV34096.1"/>
    </source>
</evidence>
<dbReference type="GO" id="GO:0003824">
    <property type="term" value="F:catalytic activity"/>
    <property type="evidence" value="ECO:0007669"/>
    <property type="project" value="UniProtKB-ARBA"/>
</dbReference>
<evidence type="ECO:0000256" key="2">
    <source>
        <dbReference type="SAM" id="MobiDB-lite"/>
    </source>
</evidence>
<dbReference type="Gene3D" id="3.30.450.20">
    <property type="entry name" value="PAS domain"/>
    <property type="match status" value="1"/>
</dbReference>
<dbReference type="NCBIfam" id="TIGR00254">
    <property type="entry name" value="GGDEF"/>
    <property type="match status" value="1"/>
</dbReference>
<dbReference type="PANTHER" id="PTHR46663">
    <property type="entry name" value="DIGUANYLATE CYCLASE DGCT-RELATED"/>
    <property type="match status" value="1"/>
</dbReference>
<dbReference type="InterPro" id="IPR000160">
    <property type="entry name" value="GGDEF_dom"/>
</dbReference>
<feature type="compositionally biased region" description="Basic and acidic residues" evidence="2">
    <location>
        <begin position="237"/>
        <end position="251"/>
    </location>
</feature>
<dbReference type="SMART" id="SM00267">
    <property type="entry name" value="GGDEF"/>
    <property type="match status" value="1"/>
</dbReference>
<dbReference type="SUPFAM" id="SSF55073">
    <property type="entry name" value="Nucleotide cyclase"/>
    <property type="match status" value="1"/>
</dbReference>
<dbReference type="CDD" id="cd01949">
    <property type="entry name" value="GGDEF"/>
    <property type="match status" value="1"/>
</dbReference>
<dbReference type="PANTHER" id="PTHR46663:SF3">
    <property type="entry name" value="SLL0267 PROTEIN"/>
    <property type="match status" value="1"/>
</dbReference>
<dbReference type="KEGG" id="slim:SCL_1798"/>
<dbReference type="PROSITE" id="PS50113">
    <property type="entry name" value="PAC"/>
    <property type="match status" value="1"/>
</dbReference>
<dbReference type="AlphaFoldDB" id="A0A1B4XH10"/>
<evidence type="ECO:0000313" key="6">
    <source>
        <dbReference type="Proteomes" id="UP000243180"/>
    </source>
</evidence>
<feature type="domain" description="GGDEF" evidence="4">
    <location>
        <begin position="67"/>
        <end position="200"/>
    </location>
</feature>
<name>A0A1B4XH10_9GAMM</name>
<dbReference type="InterPro" id="IPR052163">
    <property type="entry name" value="DGC-Regulatory_Protein"/>
</dbReference>
<proteinExistence type="predicted"/>
<feature type="region of interest" description="Disordered" evidence="2">
    <location>
        <begin position="236"/>
        <end position="262"/>
    </location>
</feature>
<protein>
    <submittedName>
        <fullName evidence="5">Diguanylate cyclase</fullName>
    </submittedName>
</protein>
<dbReference type="InParanoid" id="A0A1B4XH10"/>
<dbReference type="EMBL" id="AP014879">
    <property type="protein sequence ID" value="BAV34096.1"/>
    <property type="molecule type" value="Genomic_DNA"/>
</dbReference>
<evidence type="ECO:0000256" key="1">
    <source>
        <dbReference type="ARBA" id="ARBA00001946"/>
    </source>
</evidence>
<dbReference type="Proteomes" id="UP000243180">
    <property type="component" value="Chromosome"/>
</dbReference>
<dbReference type="InterPro" id="IPR000700">
    <property type="entry name" value="PAS-assoc_C"/>
</dbReference>
<sequence>MSLSPIRDKTGAIVGTATIARDITERRRIENRLHQLAFHDVLTGLPNRFLFRERVCQAFAQARRHDFQVALLFIDLDRFKQINDSLGHQIGDRLLQVTASRLRRCLREGDVIARLGGDEFVVGLTALTDSSDATLIAGKILETLREPFLVGSHELNISASIGIGIYPADGQDMETLMQAADTAMYQAKKQGRGNCQLASALGAMTPSSESSPCHDCQSRGGGKACEDFHVAAPLSRMDPDRDSFAGEREFNDGNQPIPGNMP</sequence>
<organism evidence="5 6">
    <name type="scientific">Sulfuricaulis limicola</name>
    <dbReference type="NCBI Taxonomy" id="1620215"/>
    <lineage>
        <taxon>Bacteria</taxon>
        <taxon>Pseudomonadati</taxon>
        <taxon>Pseudomonadota</taxon>
        <taxon>Gammaproteobacteria</taxon>
        <taxon>Acidiferrobacterales</taxon>
        <taxon>Acidiferrobacteraceae</taxon>
        <taxon>Sulfuricaulis</taxon>
    </lineage>
</organism>
<gene>
    <name evidence="5" type="ORF">SCL_1798</name>
</gene>
<keyword evidence="6" id="KW-1185">Reference proteome</keyword>
<dbReference type="Pfam" id="PF00990">
    <property type="entry name" value="GGDEF"/>
    <property type="match status" value="1"/>
</dbReference>